<gene>
    <name evidence="1" type="ORF">HZ2R8_9</name>
</gene>
<keyword evidence="2" id="KW-1185">Reference proteome</keyword>
<accession>A0A2K9VJW8</accession>
<dbReference type="EMBL" id="MG832642">
    <property type="protein sequence ID" value="AUV62633.1"/>
    <property type="molecule type" value="Genomic_DNA"/>
</dbReference>
<proteinExistence type="predicted"/>
<dbReference type="InterPro" id="IPR020147">
    <property type="entry name" value="Phage_T7-like_1.2"/>
</dbReference>
<sequence>MTSRQPRVVSLINHYAPVHINAAGRVSKMGRLYSGNLNDFKASCNRLYQLDLAVIVVEQEGSPNIKATMYLRIEDRTGRIVAQEEIHHCDEDVLYSMATAWLNRMYDQLKDWK</sequence>
<evidence type="ECO:0000313" key="1">
    <source>
        <dbReference type="EMBL" id="AUV62633.1"/>
    </source>
</evidence>
<name>A0A2K9VJW8_9CAUD</name>
<dbReference type="Pfam" id="PF10922">
    <property type="entry name" value="T7-like_gp12"/>
    <property type="match status" value="1"/>
</dbReference>
<protein>
    <submittedName>
        <fullName evidence="1">Inhibitor of dGTPase</fullName>
    </submittedName>
</protein>
<dbReference type="Proteomes" id="UP000242634">
    <property type="component" value="Segment"/>
</dbReference>
<evidence type="ECO:0000313" key="2">
    <source>
        <dbReference type="Proteomes" id="UP000242634"/>
    </source>
</evidence>
<organism evidence="1 2">
    <name type="scientific">Escherichia phage HZ2R8</name>
    <dbReference type="NCBI Taxonomy" id="2079317"/>
    <lineage>
        <taxon>Viruses</taxon>
        <taxon>Duplodnaviria</taxon>
        <taxon>Heunggongvirae</taxon>
        <taxon>Uroviricota</taxon>
        <taxon>Caudoviricetes</taxon>
        <taxon>Autographivirales</taxon>
        <taxon>Autotranscriptaviridae</taxon>
        <taxon>Studiervirinae</taxon>
        <taxon>Teseptimavirus</taxon>
        <taxon>Teseptimavirus HZ2R8</taxon>
    </lineage>
</organism>
<reference evidence="2" key="1">
    <citation type="submission" date="2018-01" db="EMBL/GenBank/DDBJ databases">
        <authorList>
            <person name="Liu P."/>
            <person name="Wang M."/>
            <person name="Tao W."/>
            <person name="Sun Y."/>
        </authorList>
    </citation>
    <scope>NUCLEOTIDE SEQUENCE [LARGE SCALE GENOMIC DNA]</scope>
</reference>